<accession>E9HW55</accession>
<dbReference type="HOGENOM" id="CLU_2335722_0_0_1"/>
<keyword evidence="2" id="KW-1185">Reference proteome</keyword>
<sequence>MKIARQKNVIWSQEKEKLHQLLVSVVSKFKEVNENFIKETNTAFLSNVPNPDVESQEENEEDYLTDDNHFDEEAEYFEETDFLNWSYGETDILNWSDEENSTYEDIIY</sequence>
<dbReference type="KEGG" id="dpx:DAPPUDRAFT_118599"/>
<proteinExistence type="predicted"/>
<name>E9HW55_DAPPU</name>
<gene>
    <name evidence="1" type="ORF">DAPPUDRAFT_118599</name>
</gene>
<dbReference type="PhylomeDB" id="E9HW55"/>
<dbReference type="Proteomes" id="UP000000305">
    <property type="component" value="Unassembled WGS sequence"/>
</dbReference>
<reference evidence="1 2" key="1">
    <citation type="journal article" date="2011" name="Science">
        <title>The ecoresponsive genome of Daphnia pulex.</title>
        <authorList>
            <person name="Colbourne J.K."/>
            <person name="Pfrender M.E."/>
            <person name="Gilbert D."/>
            <person name="Thomas W.K."/>
            <person name="Tucker A."/>
            <person name="Oakley T.H."/>
            <person name="Tokishita S."/>
            <person name="Aerts A."/>
            <person name="Arnold G.J."/>
            <person name="Basu M.K."/>
            <person name="Bauer D.J."/>
            <person name="Caceres C.E."/>
            <person name="Carmel L."/>
            <person name="Casola C."/>
            <person name="Choi J.H."/>
            <person name="Detter J.C."/>
            <person name="Dong Q."/>
            <person name="Dusheyko S."/>
            <person name="Eads B.D."/>
            <person name="Frohlich T."/>
            <person name="Geiler-Samerotte K.A."/>
            <person name="Gerlach D."/>
            <person name="Hatcher P."/>
            <person name="Jogdeo S."/>
            <person name="Krijgsveld J."/>
            <person name="Kriventseva E.V."/>
            <person name="Kultz D."/>
            <person name="Laforsch C."/>
            <person name="Lindquist E."/>
            <person name="Lopez J."/>
            <person name="Manak J.R."/>
            <person name="Muller J."/>
            <person name="Pangilinan J."/>
            <person name="Patwardhan R.P."/>
            <person name="Pitluck S."/>
            <person name="Pritham E.J."/>
            <person name="Rechtsteiner A."/>
            <person name="Rho M."/>
            <person name="Rogozin I.B."/>
            <person name="Sakarya O."/>
            <person name="Salamov A."/>
            <person name="Schaack S."/>
            <person name="Shapiro H."/>
            <person name="Shiga Y."/>
            <person name="Skalitzky C."/>
            <person name="Smith Z."/>
            <person name="Souvorov A."/>
            <person name="Sung W."/>
            <person name="Tang Z."/>
            <person name="Tsuchiya D."/>
            <person name="Tu H."/>
            <person name="Vos H."/>
            <person name="Wang M."/>
            <person name="Wolf Y.I."/>
            <person name="Yamagata H."/>
            <person name="Yamada T."/>
            <person name="Ye Y."/>
            <person name="Shaw J.R."/>
            <person name="Andrews J."/>
            <person name="Crease T.J."/>
            <person name="Tang H."/>
            <person name="Lucas S.M."/>
            <person name="Robertson H.M."/>
            <person name="Bork P."/>
            <person name="Koonin E.V."/>
            <person name="Zdobnov E.M."/>
            <person name="Grigoriev I.V."/>
            <person name="Lynch M."/>
            <person name="Boore J.L."/>
        </authorList>
    </citation>
    <scope>NUCLEOTIDE SEQUENCE [LARGE SCALE GENOMIC DNA]</scope>
</reference>
<dbReference type="InParanoid" id="E9HW55"/>
<dbReference type="EMBL" id="GL732893">
    <property type="protein sequence ID" value="EFX64027.1"/>
    <property type="molecule type" value="Genomic_DNA"/>
</dbReference>
<organism evidence="1 2">
    <name type="scientific">Daphnia pulex</name>
    <name type="common">Water flea</name>
    <dbReference type="NCBI Taxonomy" id="6669"/>
    <lineage>
        <taxon>Eukaryota</taxon>
        <taxon>Metazoa</taxon>
        <taxon>Ecdysozoa</taxon>
        <taxon>Arthropoda</taxon>
        <taxon>Crustacea</taxon>
        <taxon>Branchiopoda</taxon>
        <taxon>Diplostraca</taxon>
        <taxon>Cladocera</taxon>
        <taxon>Anomopoda</taxon>
        <taxon>Daphniidae</taxon>
        <taxon>Daphnia</taxon>
    </lineage>
</organism>
<evidence type="ECO:0000313" key="1">
    <source>
        <dbReference type="EMBL" id="EFX64027.1"/>
    </source>
</evidence>
<evidence type="ECO:0000313" key="2">
    <source>
        <dbReference type="Proteomes" id="UP000000305"/>
    </source>
</evidence>
<dbReference type="AlphaFoldDB" id="E9HW55"/>
<protein>
    <submittedName>
        <fullName evidence="1">Uncharacterized protein</fullName>
    </submittedName>
</protein>